<protein>
    <submittedName>
        <fullName evidence="2">Helix-turn-helix transcriptional regulator</fullName>
    </submittedName>
</protein>
<dbReference type="SUPFAM" id="SSF47413">
    <property type="entry name" value="lambda repressor-like DNA-binding domains"/>
    <property type="match status" value="1"/>
</dbReference>
<comment type="caution">
    <text evidence="2">The sequence shown here is derived from an EMBL/GenBank/DDBJ whole genome shotgun (WGS) entry which is preliminary data.</text>
</comment>
<proteinExistence type="predicted"/>
<dbReference type="CDD" id="cd00093">
    <property type="entry name" value="HTH_XRE"/>
    <property type="match status" value="1"/>
</dbReference>
<dbReference type="InterPro" id="IPR010982">
    <property type="entry name" value="Lambda_DNA-bd_dom_sf"/>
</dbReference>
<gene>
    <name evidence="2" type="ORF">WKV53_27475</name>
</gene>
<dbReference type="Gene3D" id="1.10.260.40">
    <property type="entry name" value="lambda repressor-like DNA-binding domains"/>
    <property type="match status" value="1"/>
</dbReference>
<organism evidence="2 3">
    <name type="scientific">Luteolibacter soli</name>
    <dbReference type="NCBI Taxonomy" id="3135280"/>
    <lineage>
        <taxon>Bacteria</taxon>
        <taxon>Pseudomonadati</taxon>
        <taxon>Verrucomicrobiota</taxon>
        <taxon>Verrucomicrobiia</taxon>
        <taxon>Verrucomicrobiales</taxon>
        <taxon>Verrucomicrobiaceae</taxon>
        <taxon>Luteolibacter</taxon>
    </lineage>
</organism>
<accession>A0ABU9B3C6</accession>
<feature type="domain" description="HTH cro/C1-type" evidence="1">
    <location>
        <begin position="11"/>
        <end position="70"/>
    </location>
</feature>
<sequence>MASLNIIGERVKARREARNWTQDHLAAACQRLGWDISRVTLAKVETGMRRVGDGEVVVLAAALRCKASDLLDKVPLKLAMKTVRQGQATL</sequence>
<evidence type="ECO:0000313" key="2">
    <source>
        <dbReference type="EMBL" id="MEK7954288.1"/>
    </source>
</evidence>
<reference evidence="2 3" key="1">
    <citation type="submission" date="2024-04" db="EMBL/GenBank/DDBJ databases">
        <title>Luteolibacter sp. isolated from soil.</title>
        <authorList>
            <person name="An J."/>
        </authorList>
    </citation>
    <scope>NUCLEOTIDE SEQUENCE [LARGE SCALE GENOMIC DNA]</scope>
    <source>
        <strain evidence="2 3">Y139</strain>
    </source>
</reference>
<dbReference type="RefSeq" id="WP_341408056.1">
    <property type="nucleotide sequence ID" value="NZ_JBBUKT010000018.1"/>
</dbReference>
<dbReference type="Pfam" id="PF01381">
    <property type="entry name" value="HTH_3"/>
    <property type="match status" value="1"/>
</dbReference>
<evidence type="ECO:0000313" key="3">
    <source>
        <dbReference type="Proteomes" id="UP001371305"/>
    </source>
</evidence>
<dbReference type="PROSITE" id="PS50943">
    <property type="entry name" value="HTH_CROC1"/>
    <property type="match status" value="1"/>
</dbReference>
<dbReference type="EMBL" id="JBBUKT010000018">
    <property type="protein sequence ID" value="MEK7954288.1"/>
    <property type="molecule type" value="Genomic_DNA"/>
</dbReference>
<dbReference type="InterPro" id="IPR001387">
    <property type="entry name" value="Cro/C1-type_HTH"/>
</dbReference>
<evidence type="ECO:0000259" key="1">
    <source>
        <dbReference type="PROSITE" id="PS50943"/>
    </source>
</evidence>
<dbReference type="SMART" id="SM00530">
    <property type="entry name" value="HTH_XRE"/>
    <property type="match status" value="1"/>
</dbReference>
<name>A0ABU9B3C6_9BACT</name>
<keyword evidence="3" id="KW-1185">Reference proteome</keyword>
<dbReference type="Proteomes" id="UP001371305">
    <property type="component" value="Unassembled WGS sequence"/>
</dbReference>